<dbReference type="HOGENOM" id="CLU_2732637_0_0_11"/>
<dbReference type="KEGG" id="cga:Celgi_3164"/>
<reference evidence="2" key="1">
    <citation type="submission" date="2011-04" db="EMBL/GenBank/DDBJ databases">
        <title>Complete sequence of Cellvibrio gilvus ATCC 13127.</title>
        <authorList>
            <person name="Lucas S."/>
            <person name="Han J."/>
            <person name="Lapidus A."/>
            <person name="Cheng J.-F."/>
            <person name="Goodwin L."/>
            <person name="Pitluck S."/>
            <person name="Peters L."/>
            <person name="Munk A."/>
            <person name="Detter J.C."/>
            <person name="Han C."/>
            <person name="Tapia R."/>
            <person name="Land M."/>
            <person name="Hauser L."/>
            <person name="Kyrpides N."/>
            <person name="Ivanova N."/>
            <person name="Ovchinnikova G."/>
            <person name="Pagani I."/>
            <person name="Mead D."/>
            <person name="Brumm P."/>
            <person name="Woyke T."/>
        </authorList>
    </citation>
    <scope>NUCLEOTIDE SEQUENCE [LARGE SCALE GENOMIC DNA]</scope>
    <source>
        <strain evidence="2">ATCC 13127 / NRRL B-14078</strain>
    </source>
</reference>
<gene>
    <name evidence="1" type="ordered locus">Celgi_3164</name>
</gene>
<dbReference type="AlphaFoldDB" id="F7ZZA8"/>
<evidence type="ECO:0000313" key="2">
    <source>
        <dbReference type="Proteomes" id="UP000000485"/>
    </source>
</evidence>
<dbReference type="RefSeq" id="WP_013885172.1">
    <property type="nucleotide sequence ID" value="NC_015671.1"/>
</dbReference>
<name>F7ZZA8_CELGA</name>
<protein>
    <submittedName>
        <fullName evidence="1">Uncharacterized protein</fullName>
    </submittedName>
</protein>
<keyword evidence="2" id="KW-1185">Reference proteome</keyword>
<accession>F7ZZA8</accession>
<evidence type="ECO:0000313" key="1">
    <source>
        <dbReference type="EMBL" id="AEI13655.1"/>
    </source>
</evidence>
<proteinExistence type="predicted"/>
<organism evidence="1 2">
    <name type="scientific">Cellulomonas gilvus (strain ATCC 13127 / NRRL B-14078)</name>
    <name type="common">Cellvibrio gilvus</name>
    <dbReference type="NCBI Taxonomy" id="593907"/>
    <lineage>
        <taxon>Bacteria</taxon>
        <taxon>Bacillati</taxon>
        <taxon>Actinomycetota</taxon>
        <taxon>Actinomycetes</taxon>
        <taxon>Micrococcales</taxon>
        <taxon>Cellulomonadaceae</taxon>
        <taxon>Cellulomonas</taxon>
    </lineage>
</organism>
<dbReference type="Proteomes" id="UP000000485">
    <property type="component" value="Chromosome"/>
</dbReference>
<sequence>MDSHGEDVYGFIELDPTYELPTVTDGNLSAGLELLTAEELASMNLPEGWEQYTRFVPRPVPDDPELEPPGM</sequence>
<dbReference type="EMBL" id="CP002665">
    <property type="protein sequence ID" value="AEI13655.1"/>
    <property type="molecule type" value="Genomic_DNA"/>
</dbReference>